<feature type="region of interest" description="Disordered" evidence="2">
    <location>
        <begin position="180"/>
        <end position="258"/>
    </location>
</feature>
<evidence type="ECO:0000313" key="3">
    <source>
        <dbReference type="EMBL" id="CAG9132772.1"/>
    </source>
</evidence>
<feature type="compositionally biased region" description="Polar residues" evidence="2">
    <location>
        <begin position="213"/>
        <end position="226"/>
    </location>
</feature>
<organism evidence="3 4">
    <name type="scientific">Plutella xylostella</name>
    <name type="common">Diamondback moth</name>
    <name type="synonym">Plutella maculipennis</name>
    <dbReference type="NCBI Taxonomy" id="51655"/>
    <lineage>
        <taxon>Eukaryota</taxon>
        <taxon>Metazoa</taxon>
        <taxon>Ecdysozoa</taxon>
        <taxon>Arthropoda</taxon>
        <taxon>Hexapoda</taxon>
        <taxon>Insecta</taxon>
        <taxon>Pterygota</taxon>
        <taxon>Neoptera</taxon>
        <taxon>Endopterygota</taxon>
        <taxon>Lepidoptera</taxon>
        <taxon>Glossata</taxon>
        <taxon>Ditrysia</taxon>
        <taxon>Yponomeutoidea</taxon>
        <taxon>Plutellidae</taxon>
        <taxon>Plutella</taxon>
    </lineage>
</organism>
<accession>A0A8S4G1G6</accession>
<feature type="compositionally biased region" description="Polar residues" evidence="2">
    <location>
        <begin position="249"/>
        <end position="258"/>
    </location>
</feature>
<protein>
    <submittedName>
        <fullName evidence="3">(diamondback moth) hypothetical protein</fullName>
    </submittedName>
</protein>
<feature type="compositionally biased region" description="Low complexity" evidence="2">
    <location>
        <begin position="228"/>
        <end position="248"/>
    </location>
</feature>
<sequence length="258" mass="29814">MESLETSITNKINKNIEEKFFSLKTDVENLNQEQVEQDKRLDFVEKQLRIRNLIIFGVKEEEKSYKELETLLIGIIKGNLEIDLSEMEIEFVKRIGKPNHEKTRPILFAVTTLGKKIDILKNKKKLIGTNSYIKEDYPKKIQEIRRSLQPLLEHELEQGNRAVIKYDKLVIIGKNTQKRQLSQSPCLEKDGNVEHTQELPKEPKSKKTKSSEQQRSITYYGSTKPKTPTHSIKTTNTPTTSSPQNRNTATALPQNIKK</sequence>
<feature type="compositionally biased region" description="Basic and acidic residues" evidence="2">
    <location>
        <begin position="187"/>
        <end position="212"/>
    </location>
</feature>
<evidence type="ECO:0000313" key="4">
    <source>
        <dbReference type="Proteomes" id="UP000653454"/>
    </source>
</evidence>
<dbReference type="Gene3D" id="3.30.70.1820">
    <property type="entry name" value="L1 transposable element, RRM domain"/>
    <property type="match status" value="1"/>
</dbReference>
<evidence type="ECO:0000256" key="1">
    <source>
        <dbReference type="SAM" id="Coils"/>
    </source>
</evidence>
<gene>
    <name evidence="3" type="ORF">PLXY2_LOCUS11026</name>
</gene>
<keyword evidence="4" id="KW-1185">Reference proteome</keyword>
<evidence type="ECO:0000256" key="2">
    <source>
        <dbReference type="SAM" id="MobiDB-lite"/>
    </source>
</evidence>
<feature type="coiled-coil region" evidence="1">
    <location>
        <begin position="13"/>
        <end position="47"/>
    </location>
</feature>
<dbReference type="AlphaFoldDB" id="A0A8S4G1G6"/>
<keyword evidence="1" id="KW-0175">Coiled coil</keyword>
<reference evidence="3" key="1">
    <citation type="submission" date="2020-11" db="EMBL/GenBank/DDBJ databases">
        <authorList>
            <person name="Whiteford S."/>
        </authorList>
    </citation>
    <scope>NUCLEOTIDE SEQUENCE</scope>
</reference>
<dbReference type="EMBL" id="CAJHNJ030000053">
    <property type="protein sequence ID" value="CAG9132772.1"/>
    <property type="molecule type" value="Genomic_DNA"/>
</dbReference>
<dbReference type="Proteomes" id="UP000653454">
    <property type="component" value="Unassembled WGS sequence"/>
</dbReference>
<proteinExistence type="predicted"/>
<comment type="caution">
    <text evidence="3">The sequence shown here is derived from an EMBL/GenBank/DDBJ whole genome shotgun (WGS) entry which is preliminary data.</text>
</comment>
<name>A0A8S4G1G6_PLUXY</name>